<dbReference type="Proteomes" id="UP001606099">
    <property type="component" value="Unassembled WGS sequence"/>
</dbReference>
<keyword evidence="3 7" id="KW-0547">Nucleotide-binding</keyword>
<keyword evidence="5 7" id="KW-0067">ATP-binding</keyword>
<comment type="caution">
    <text evidence="9">The sequence shown here is derived from an EMBL/GenBank/DDBJ whole genome shotgun (WGS) entry which is preliminary data.</text>
</comment>
<comment type="pathway">
    <text evidence="7">Isoprenoid biosynthesis; isopentenyl diphosphate biosynthesis via DXP pathway; isopentenyl diphosphate from 1-deoxy-D-xylulose 5-phosphate: step 3/6.</text>
</comment>
<dbReference type="Gene3D" id="3.30.230.10">
    <property type="match status" value="1"/>
</dbReference>
<dbReference type="PANTHER" id="PTHR43527:SF2">
    <property type="entry name" value="4-DIPHOSPHOCYTIDYL-2-C-METHYL-D-ERYTHRITOL KINASE, CHLOROPLASTIC"/>
    <property type="match status" value="1"/>
</dbReference>
<sequence>MRALYDLPAPAKLNLFLHVVGKRPDGYHLLQSLFVPISWADTLHIERRDDALLRRHDLSQALPEDDLCLRAARLLQQASATSLGADIHIEKQVPSGAGMGGGSSDAATVLLALNRLWGLNWPLSRLLPLGLQLGADVPFFLGGRPAWVQGIGEDLLPLALPTQRFAVVKPPASLGTKEIFSSPLLQRSNSVAIVAGFPALNGADDKREAGVGSGGAEAGLDSSLGGGKSAVQPTVLQQLSSGWGRNDLQAAAEAASEQVSEALAFLKQRFGNSRMTGSGSAVFARIESAVMDNDDNDDQLTATGLKGLPSGWVGRSCHSLEVHPLRGWIED</sequence>
<feature type="domain" description="GHMP kinase N-terminal" evidence="8">
    <location>
        <begin position="67"/>
        <end position="143"/>
    </location>
</feature>
<comment type="function">
    <text evidence="7">Catalyzes the phosphorylation of the position 2 hydroxy group of 4-diphosphocytidyl-2C-methyl-D-erythritol.</text>
</comment>
<dbReference type="InterPro" id="IPR014721">
    <property type="entry name" value="Ribsml_uS5_D2-typ_fold_subgr"/>
</dbReference>
<keyword evidence="2 7" id="KW-0808">Transferase</keyword>
<dbReference type="NCBIfam" id="TIGR00154">
    <property type="entry name" value="ispE"/>
    <property type="match status" value="1"/>
</dbReference>
<name>A0ABW7FXC3_9BURK</name>
<dbReference type="InterPro" id="IPR004424">
    <property type="entry name" value="IspE"/>
</dbReference>
<evidence type="ECO:0000256" key="3">
    <source>
        <dbReference type="ARBA" id="ARBA00022741"/>
    </source>
</evidence>
<feature type="binding site" evidence="7">
    <location>
        <begin position="94"/>
        <end position="104"/>
    </location>
    <ligand>
        <name>ATP</name>
        <dbReference type="ChEBI" id="CHEBI:30616"/>
    </ligand>
</feature>
<proteinExistence type="inferred from homology"/>
<dbReference type="EC" id="2.7.1.148" evidence="7"/>
<dbReference type="PANTHER" id="PTHR43527">
    <property type="entry name" value="4-DIPHOSPHOCYTIDYL-2-C-METHYL-D-ERYTHRITOL KINASE, CHLOROPLASTIC"/>
    <property type="match status" value="1"/>
</dbReference>
<comment type="similarity">
    <text evidence="7">Belongs to the GHMP kinase family. IspE subfamily.</text>
</comment>
<accession>A0ABW7FXC3</accession>
<feature type="active site" evidence="7">
    <location>
        <position position="136"/>
    </location>
</feature>
<reference evidence="9 10" key="1">
    <citation type="submission" date="2024-08" db="EMBL/GenBank/DDBJ databases">
        <authorList>
            <person name="Lu H."/>
        </authorList>
    </citation>
    <scope>NUCLEOTIDE SEQUENCE [LARGE SCALE GENOMIC DNA]</scope>
    <source>
        <strain evidence="9 10">BYS180W</strain>
    </source>
</reference>
<evidence type="ECO:0000256" key="1">
    <source>
        <dbReference type="ARBA" id="ARBA00017473"/>
    </source>
</evidence>
<dbReference type="SUPFAM" id="SSF55060">
    <property type="entry name" value="GHMP Kinase, C-terminal domain"/>
    <property type="match status" value="1"/>
</dbReference>
<dbReference type="InterPro" id="IPR006204">
    <property type="entry name" value="GHMP_kinase_N_dom"/>
</dbReference>
<dbReference type="RefSeq" id="WP_394461678.1">
    <property type="nucleotide sequence ID" value="NZ_JBIGHZ010000004.1"/>
</dbReference>
<comment type="catalytic activity">
    <reaction evidence="7">
        <text>4-CDP-2-C-methyl-D-erythritol + ATP = 4-CDP-2-C-methyl-D-erythritol 2-phosphate + ADP + H(+)</text>
        <dbReference type="Rhea" id="RHEA:18437"/>
        <dbReference type="ChEBI" id="CHEBI:15378"/>
        <dbReference type="ChEBI" id="CHEBI:30616"/>
        <dbReference type="ChEBI" id="CHEBI:57823"/>
        <dbReference type="ChEBI" id="CHEBI:57919"/>
        <dbReference type="ChEBI" id="CHEBI:456216"/>
        <dbReference type="EC" id="2.7.1.148"/>
    </reaction>
</comment>
<evidence type="ECO:0000256" key="7">
    <source>
        <dbReference type="HAMAP-Rule" id="MF_00061"/>
    </source>
</evidence>
<dbReference type="SUPFAM" id="SSF54211">
    <property type="entry name" value="Ribosomal protein S5 domain 2-like"/>
    <property type="match status" value="1"/>
</dbReference>
<organism evidence="9 10">
    <name type="scientific">Roseateles rivi</name>
    <dbReference type="NCBI Taxonomy" id="3299028"/>
    <lineage>
        <taxon>Bacteria</taxon>
        <taxon>Pseudomonadati</taxon>
        <taxon>Pseudomonadota</taxon>
        <taxon>Betaproteobacteria</taxon>
        <taxon>Burkholderiales</taxon>
        <taxon>Sphaerotilaceae</taxon>
        <taxon>Roseateles</taxon>
    </lineage>
</organism>
<dbReference type="Pfam" id="PF00288">
    <property type="entry name" value="GHMP_kinases_N"/>
    <property type="match status" value="1"/>
</dbReference>
<evidence type="ECO:0000256" key="4">
    <source>
        <dbReference type="ARBA" id="ARBA00022777"/>
    </source>
</evidence>
<dbReference type="InterPro" id="IPR036554">
    <property type="entry name" value="GHMP_kinase_C_sf"/>
</dbReference>
<keyword evidence="6 7" id="KW-0414">Isoprene biosynthesis</keyword>
<dbReference type="EMBL" id="JBIGHZ010000004">
    <property type="protein sequence ID" value="MFG6448952.1"/>
    <property type="molecule type" value="Genomic_DNA"/>
</dbReference>
<evidence type="ECO:0000256" key="6">
    <source>
        <dbReference type="ARBA" id="ARBA00023229"/>
    </source>
</evidence>
<evidence type="ECO:0000313" key="9">
    <source>
        <dbReference type="EMBL" id="MFG6448952.1"/>
    </source>
</evidence>
<keyword evidence="4 7" id="KW-0418">Kinase</keyword>
<evidence type="ECO:0000313" key="10">
    <source>
        <dbReference type="Proteomes" id="UP001606099"/>
    </source>
</evidence>
<dbReference type="InterPro" id="IPR020568">
    <property type="entry name" value="Ribosomal_Su5_D2-typ_SF"/>
</dbReference>
<protein>
    <recommendedName>
        <fullName evidence="1 7">4-diphosphocytidyl-2-C-methyl-D-erythritol kinase</fullName>
        <shortName evidence="7">CMK</shortName>
        <ecNumber evidence="7">2.7.1.148</ecNumber>
    </recommendedName>
    <alternativeName>
        <fullName evidence="7">4-(cytidine-5'-diphospho)-2-C-methyl-D-erythritol kinase</fullName>
    </alternativeName>
</protein>
<dbReference type="HAMAP" id="MF_00061">
    <property type="entry name" value="IspE"/>
    <property type="match status" value="1"/>
</dbReference>
<dbReference type="GO" id="GO:0050515">
    <property type="term" value="F:4-(cytidine 5'-diphospho)-2-C-methyl-D-erythritol kinase activity"/>
    <property type="evidence" value="ECO:0007669"/>
    <property type="project" value="UniProtKB-EC"/>
</dbReference>
<keyword evidence="10" id="KW-1185">Reference proteome</keyword>
<dbReference type="PIRSF" id="PIRSF010376">
    <property type="entry name" value="IspE"/>
    <property type="match status" value="1"/>
</dbReference>
<feature type="active site" evidence="7">
    <location>
        <position position="12"/>
    </location>
</feature>
<dbReference type="Gene3D" id="3.30.70.890">
    <property type="entry name" value="GHMP kinase, C-terminal domain"/>
    <property type="match status" value="1"/>
</dbReference>
<gene>
    <name evidence="7 9" type="primary">ispE</name>
    <name evidence="9" type="ORF">ACG0Z6_11985</name>
</gene>
<evidence type="ECO:0000256" key="2">
    <source>
        <dbReference type="ARBA" id="ARBA00022679"/>
    </source>
</evidence>
<evidence type="ECO:0000256" key="5">
    <source>
        <dbReference type="ARBA" id="ARBA00022840"/>
    </source>
</evidence>
<evidence type="ECO:0000259" key="8">
    <source>
        <dbReference type="Pfam" id="PF00288"/>
    </source>
</evidence>